<dbReference type="InterPro" id="IPR004853">
    <property type="entry name" value="Sugar_P_trans_dom"/>
</dbReference>
<keyword evidence="4 6" id="KW-0472">Membrane</keyword>
<feature type="compositionally biased region" description="Gly residues" evidence="5">
    <location>
        <begin position="316"/>
        <end position="328"/>
    </location>
</feature>
<gene>
    <name evidence="9" type="ORF">Agub_g12490</name>
</gene>
<feature type="region of interest" description="Disordered" evidence="5">
    <location>
        <begin position="315"/>
        <end position="337"/>
    </location>
</feature>
<keyword evidence="7" id="KW-0732">Signal</keyword>
<evidence type="ECO:0000256" key="1">
    <source>
        <dbReference type="ARBA" id="ARBA00004141"/>
    </source>
</evidence>
<dbReference type="Proteomes" id="UP001054857">
    <property type="component" value="Unassembled WGS sequence"/>
</dbReference>
<keyword evidence="3 6" id="KW-1133">Transmembrane helix</keyword>
<comment type="caution">
    <text evidence="9">The sequence shown here is derived from an EMBL/GenBank/DDBJ whole genome shotgun (WGS) entry which is preliminary data.</text>
</comment>
<feature type="transmembrane region" description="Helical" evidence="6">
    <location>
        <begin position="33"/>
        <end position="50"/>
    </location>
</feature>
<evidence type="ECO:0000256" key="4">
    <source>
        <dbReference type="ARBA" id="ARBA00023136"/>
    </source>
</evidence>
<feature type="compositionally biased region" description="Basic residues" evidence="5">
    <location>
        <begin position="186"/>
        <end position="195"/>
    </location>
</feature>
<evidence type="ECO:0000256" key="6">
    <source>
        <dbReference type="SAM" id="Phobius"/>
    </source>
</evidence>
<feature type="transmembrane region" description="Helical" evidence="6">
    <location>
        <begin position="70"/>
        <end position="94"/>
    </location>
</feature>
<feature type="domain" description="Sugar phosphate transporter" evidence="8">
    <location>
        <begin position="5"/>
        <end position="161"/>
    </location>
</feature>
<dbReference type="AlphaFoldDB" id="A0AAD3HRU3"/>
<organism evidence="9 10">
    <name type="scientific">Astrephomene gubernaculifera</name>
    <dbReference type="NCBI Taxonomy" id="47775"/>
    <lineage>
        <taxon>Eukaryota</taxon>
        <taxon>Viridiplantae</taxon>
        <taxon>Chlorophyta</taxon>
        <taxon>core chlorophytes</taxon>
        <taxon>Chlorophyceae</taxon>
        <taxon>CS clade</taxon>
        <taxon>Chlamydomonadales</taxon>
        <taxon>Astrephomenaceae</taxon>
        <taxon>Astrephomene</taxon>
    </lineage>
</organism>
<name>A0AAD3HRU3_9CHLO</name>
<dbReference type="PANTHER" id="PTHR11132">
    <property type="entry name" value="SOLUTE CARRIER FAMILY 35"/>
    <property type="match status" value="1"/>
</dbReference>
<evidence type="ECO:0000313" key="9">
    <source>
        <dbReference type="EMBL" id="GFR50300.1"/>
    </source>
</evidence>
<dbReference type="GO" id="GO:0016020">
    <property type="term" value="C:membrane"/>
    <property type="evidence" value="ECO:0007669"/>
    <property type="project" value="UniProtKB-SubCell"/>
</dbReference>
<feature type="signal peptide" evidence="7">
    <location>
        <begin position="1"/>
        <end position="18"/>
    </location>
</feature>
<feature type="transmembrane region" description="Helical" evidence="6">
    <location>
        <begin position="386"/>
        <end position="407"/>
    </location>
</feature>
<evidence type="ECO:0000256" key="7">
    <source>
        <dbReference type="SAM" id="SignalP"/>
    </source>
</evidence>
<feature type="region of interest" description="Disordered" evidence="5">
    <location>
        <begin position="171"/>
        <end position="203"/>
    </location>
</feature>
<feature type="transmembrane region" description="Helical" evidence="6">
    <location>
        <begin position="444"/>
        <end position="462"/>
    </location>
</feature>
<feature type="compositionally biased region" description="Low complexity" evidence="5">
    <location>
        <begin position="171"/>
        <end position="182"/>
    </location>
</feature>
<sequence>MWLSLLVAVLYGFVAVAANFVNKYAVQVLPLPSAILLIQTCTTVVVLRSLSALRLIRPLPPLRSLPRQPLLAPLAACYCLHAVLVLYSLAFLSVPMYNTLKRLTPVMVLAAKACVDRSLPDGATSGSVLLIVGGCLVAGAGDLDFDGQGYVLALLCALAQAAYMLLTEKAGGSSSSAPNTSSGGSGKRHPQHHYHGSGADLPDIESKAVSSSATAYGSGGGGFGGGLVQCKHKASFGSGPGSHRGVAVEVLAHGRGDASQTQLGLLELGSSGGGGGGSKDKLGERHGESGGDPVSSSASYTGVMTSGAMQASCSDIGGGTTGSGGGGSQLPSPSPPTAAPLSATELLYAICVTCVPAMFAVCLVTGEGARAPGLLAALRVRMGAAPFTGWLAMTAVTEGLLTGSIILCTQLNSALTTSIVGVLKGAVSSLLGFFLLGGVRFQPVNVAGIVMNMAGGVWYSAVQYVRQGKSGG</sequence>
<evidence type="ECO:0000256" key="3">
    <source>
        <dbReference type="ARBA" id="ARBA00022989"/>
    </source>
</evidence>
<feature type="chain" id="PRO_5042206909" description="Sugar phosphate transporter domain-containing protein" evidence="7">
    <location>
        <begin position="19"/>
        <end position="472"/>
    </location>
</feature>
<evidence type="ECO:0000256" key="5">
    <source>
        <dbReference type="SAM" id="MobiDB-lite"/>
    </source>
</evidence>
<evidence type="ECO:0000259" key="8">
    <source>
        <dbReference type="Pfam" id="PF03151"/>
    </source>
</evidence>
<dbReference type="InterPro" id="IPR050186">
    <property type="entry name" value="TPT_transporter"/>
</dbReference>
<dbReference type="EMBL" id="BMAR01000036">
    <property type="protein sequence ID" value="GFR50300.1"/>
    <property type="molecule type" value="Genomic_DNA"/>
</dbReference>
<feature type="region of interest" description="Disordered" evidence="5">
    <location>
        <begin position="265"/>
        <end position="300"/>
    </location>
</feature>
<feature type="compositionally biased region" description="Basic and acidic residues" evidence="5">
    <location>
        <begin position="278"/>
        <end position="289"/>
    </location>
</feature>
<accession>A0AAD3HRU3</accession>
<evidence type="ECO:0000313" key="10">
    <source>
        <dbReference type="Proteomes" id="UP001054857"/>
    </source>
</evidence>
<protein>
    <recommendedName>
        <fullName evidence="8">Sugar phosphate transporter domain-containing protein</fullName>
    </recommendedName>
</protein>
<dbReference type="Pfam" id="PF03151">
    <property type="entry name" value="TPT"/>
    <property type="match status" value="1"/>
</dbReference>
<reference evidence="9 10" key="1">
    <citation type="journal article" date="2021" name="Sci. Rep.">
        <title>Genome sequencing of the multicellular alga Astrephomene provides insights into convergent evolution of germ-soma differentiation.</title>
        <authorList>
            <person name="Yamashita S."/>
            <person name="Yamamoto K."/>
            <person name="Matsuzaki R."/>
            <person name="Suzuki S."/>
            <person name="Yamaguchi H."/>
            <person name="Hirooka S."/>
            <person name="Minakuchi Y."/>
            <person name="Miyagishima S."/>
            <person name="Kawachi M."/>
            <person name="Toyoda A."/>
            <person name="Nozaki H."/>
        </authorList>
    </citation>
    <scope>NUCLEOTIDE SEQUENCE [LARGE SCALE GENOMIC DNA]</scope>
    <source>
        <strain evidence="9 10">NIES-4017</strain>
    </source>
</reference>
<comment type="subcellular location">
    <subcellularLocation>
        <location evidence="1">Membrane</location>
        <topology evidence="1">Multi-pass membrane protein</topology>
    </subcellularLocation>
</comment>
<proteinExistence type="predicted"/>
<evidence type="ECO:0000256" key="2">
    <source>
        <dbReference type="ARBA" id="ARBA00022692"/>
    </source>
</evidence>
<feature type="transmembrane region" description="Helical" evidence="6">
    <location>
        <begin position="419"/>
        <end position="438"/>
    </location>
</feature>
<keyword evidence="10" id="KW-1185">Reference proteome</keyword>
<keyword evidence="2 6" id="KW-0812">Transmembrane</keyword>